<dbReference type="Proteomes" id="UP000636479">
    <property type="component" value="Unassembled WGS sequence"/>
</dbReference>
<dbReference type="InterPro" id="IPR051607">
    <property type="entry name" value="Metallo-dep_hydrolases"/>
</dbReference>
<dbReference type="GeneID" id="59347538"/>
<keyword evidence="8" id="KW-1185">Reference proteome</keyword>
<dbReference type="GO" id="GO:0008892">
    <property type="term" value="F:guanine deaminase activity"/>
    <property type="evidence" value="ECO:0007669"/>
    <property type="project" value="TreeGrafter"/>
</dbReference>
<dbReference type="SUPFAM" id="SSF51556">
    <property type="entry name" value="Metallo-dependent hydrolases"/>
    <property type="match status" value="1"/>
</dbReference>
<reference evidence="7" key="1">
    <citation type="submission" date="2020-05" db="EMBL/GenBank/DDBJ databases">
        <title>Mycena genomes resolve the evolution of fungal bioluminescence.</title>
        <authorList>
            <person name="Tsai I.J."/>
        </authorList>
    </citation>
    <scope>NUCLEOTIDE SEQUENCE</scope>
    <source>
        <strain evidence="7">171206Taipei</strain>
    </source>
</reference>
<dbReference type="Gene3D" id="2.30.40.10">
    <property type="entry name" value="Urease, subunit C, domain 1"/>
    <property type="match status" value="1"/>
</dbReference>
<keyword evidence="4" id="KW-0862">Zinc</keyword>
<dbReference type="AlphaFoldDB" id="A0A8H6W0U1"/>
<evidence type="ECO:0000259" key="6">
    <source>
        <dbReference type="Pfam" id="PF01979"/>
    </source>
</evidence>
<keyword evidence="2" id="KW-0479">Metal-binding</keyword>
<name>A0A8H6W0U1_9AGAR</name>
<dbReference type="EMBL" id="JACAZF010000007">
    <property type="protein sequence ID" value="KAF7298876.1"/>
    <property type="molecule type" value="Genomic_DNA"/>
</dbReference>
<feature type="signal peptide" evidence="5">
    <location>
        <begin position="1"/>
        <end position="19"/>
    </location>
</feature>
<dbReference type="PANTHER" id="PTHR11271:SF6">
    <property type="entry name" value="GUANINE DEAMINASE"/>
    <property type="match status" value="1"/>
</dbReference>
<dbReference type="RefSeq" id="XP_037218264.1">
    <property type="nucleotide sequence ID" value="XM_037365022.1"/>
</dbReference>
<dbReference type="GO" id="GO:0005829">
    <property type="term" value="C:cytosol"/>
    <property type="evidence" value="ECO:0007669"/>
    <property type="project" value="TreeGrafter"/>
</dbReference>
<comment type="caution">
    <text evidence="7">The sequence shown here is derived from an EMBL/GenBank/DDBJ whole genome shotgun (WGS) entry which is preliminary data.</text>
</comment>
<accession>A0A8H6W0U1</accession>
<dbReference type="OrthoDB" id="194468at2759"/>
<protein>
    <submittedName>
        <fullName evidence="7">Amidohydro-rel domain-containing protein</fullName>
    </submittedName>
</protein>
<evidence type="ECO:0000256" key="1">
    <source>
        <dbReference type="ARBA" id="ARBA00001947"/>
    </source>
</evidence>
<dbReference type="InterPro" id="IPR011059">
    <property type="entry name" value="Metal-dep_hydrolase_composite"/>
</dbReference>
<gene>
    <name evidence="7" type="ORF">MIND_00835600</name>
</gene>
<dbReference type="InterPro" id="IPR032466">
    <property type="entry name" value="Metal_Hydrolase"/>
</dbReference>
<dbReference type="GO" id="GO:0046098">
    <property type="term" value="P:guanine metabolic process"/>
    <property type="evidence" value="ECO:0007669"/>
    <property type="project" value="TreeGrafter"/>
</dbReference>
<keyword evidence="5" id="KW-0732">Signal</keyword>
<evidence type="ECO:0000256" key="2">
    <source>
        <dbReference type="ARBA" id="ARBA00022723"/>
    </source>
</evidence>
<evidence type="ECO:0000256" key="4">
    <source>
        <dbReference type="ARBA" id="ARBA00022833"/>
    </source>
</evidence>
<dbReference type="PANTHER" id="PTHR11271">
    <property type="entry name" value="GUANINE DEAMINASE"/>
    <property type="match status" value="1"/>
</dbReference>
<evidence type="ECO:0000313" key="7">
    <source>
        <dbReference type="EMBL" id="KAF7298876.1"/>
    </source>
</evidence>
<sequence>MHAFRYLKMISFLSHVSVCNLTQTTMQRNLRIRGNFVQTPELGDLGILRDHLLVTDDKGVIVIFEPASSQSELTSCFTLPRGQFIMPTFVDTHLHAPQFLYQGNGLHLPLMQWLDEYAFRAEERLDGDPQLARKVYAQLARRLIQFGTSTVLLFGTIKEETNLILADAMKTAGLRAFVGKLSMDMLSKPSYIEPSADASIRAAQSFAEKCMAMNSSSHPHEHLLEPVLTPRFVPTCSDELLSGLGGLAAQHNLKIQSHLAEALDQVDFVRKQRGAEDIDIFDQYGLLTPRTVQAHCTFLNAPSLTRLSNRGTAIAHCPLSNSYFSAEPFPLREALDAGVKVGLGTDIAGGYALDIMNAMRHAVSVSRIREGNHQVAEREQQEETKQSLAINWIEALYLATKGGAQALGLKTGAFTIGAPFDAQQIQLLDSEGNGVGALDFFDLEDGGLTMEMIEKWWCVGERGNRIGIYDEIITSRPQYMTVSISNTIPEQNRGEPWYEDGNIILMNNDTAFKAGCLTFSGRFLRLCQVFKGMIAQHSPVLRQRIQVEAASVELIEGCPAIVLDDSTADLAHFLDVIHGCERAFRLATKNDFLNLVGILRIATKYDAKMLRQRALQPLKKVYPSTLPQWDDAFESNSLLWVLDAVTTINMAREFDALSILPAAFVFLANSTMAREAFGVSIFQTQPLRFAPGLMRAEDVKVLTLMKEYNQHSIARTLRFLRDQGKERHSLCQRSLESACCSSKFTGMFIALSVLVATAEAPVGYPTFVVRVHEVINREDFCRSCRDRVEAGLDRRRRAWWRGVPEAIGFGGWDDERLI</sequence>
<dbReference type="Pfam" id="PF01979">
    <property type="entry name" value="Amidohydro_1"/>
    <property type="match status" value="1"/>
</dbReference>
<feature type="domain" description="Amidohydrolase-related" evidence="6">
    <location>
        <begin position="84"/>
        <end position="427"/>
    </location>
</feature>
<dbReference type="Gene3D" id="3.20.20.140">
    <property type="entry name" value="Metal-dependent hydrolases"/>
    <property type="match status" value="1"/>
</dbReference>
<feature type="chain" id="PRO_5034835413" evidence="5">
    <location>
        <begin position="20"/>
        <end position="818"/>
    </location>
</feature>
<comment type="cofactor">
    <cofactor evidence="1">
        <name>Zn(2+)</name>
        <dbReference type="ChEBI" id="CHEBI:29105"/>
    </cofactor>
</comment>
<evidence type="ECO:0000313" key="8">
    <source>
        <dbReference type="Proteomes" id="UP000636479"/>
    </source>
</evidence>
<evidence type="ECO:0000256" key="5">
    <source>
        <dbReference type="SAM" id="SignalP"/>
    </source>
</evidence>
<dbReference type="InterPro" id="IPR006680">
    <property type="entry name" value="Amidohydro-rel"/>
</dbReference>
<organism evidence="7 8">
    <name type="scientific">Mycena indigotica</name>
    <dbReference type="NCBI Taxonomy" id="2126181"/>
    <lineage>
        <taxon>Eukaryota</taxon>
        <taxon>Fungi</taxon>
        <taxon>Dikarya</taxon>
        <taxon>Basidiomycota</taxon>
        <taxon>Agaricomycotina</taxon>
        <taxon>Agaricomycetes</taxon>
        <taxon>Agaricomycetidae</taxon>
        <taxon>Agaricales</taxon>
        <taxon>Marasmiineae</taxon>
        <taxon>Mycenaceae</taxon>
        <taxon>Mycena</taxon>
    </lineage>
</organism>
<proteinExistence type="predicted"/>
<evidence type="ECO:0000256" key="3">
    <source>
        <dbReference type="ARBA" id="ARBA00022801"/>
    </source>
</evidence>
<keyword evidence="3" id="KW-0378">Hydrolase</keyword>
<dbReference type="GO" id="GO:0008270">
    <property type="term" value="F:zinc ion binding"/>
    <property type="evidence" value="ECO:0007669"/>
    <property type="project" value="TreeGrafter"/>
</dbReference>